<name>A0AC34RK54_9BILA</name>
<reference evidence="2" key="1">
    <citation type="submission" date="2022-11" db="UniProtKB">
        <authorList>
            <consortium name="WormBaseParasite"/>
        </authorList>
    </citation>
    <scope>IDENTIFICATION</scope>
</reference>
<protein>
    <submittedName>
        <fullName evidence="2">Uncharacterized protein</fullName>
    </submittedName>
</protein>
<organism evidence="1 2">
    <name type="scientific">Panagrolaimus sp. JU765</name>
    <dbReference type="NCBI Taxonomy" id="591449"/>
    <lineage>
        <taxon>Eukaryota</taxon>
        <taxon>Metazoa</taxon>
        <taxon>Ecdysozoa</taxon>
        <taxon>Nematoda</taxon>
        <taxon>Chromadorea</taxon>
        <taxon>Rhabditida</taxon>
        <taxon>Tylenchina</taxon>
        <taxon>Panagrolaimomorpha</taxon>
        <taxon>Panagrolaimoidea</taxon>
        <taxon>Panagrolaimidae</taxon>
        <taxon>Panagrolaimus</taxon>
    </lineage>
</organism>
<evidence type="ECO:0000313" key="1">
    <source>
        <dbReference type="Proteomes" id="UP000887576"/>
    </source>
</evidence>
<dbReference type="WBParaSite" id="JU765_v2.g7506.t1">
    <property type="protein sequence ID" value="JU765_v2.g7506.t1"/>
    <property type="gene ID" value="JU765_v2.g7506"/>
</dbReference>
<accession>A0AC34RK54</accession>
<proteinExistence type="predicted"/>
<dbReference type="Proteomes" id="UP000887576">
    <property type="component" value="Unplaced"/>
</dbReference>
<evidence type="ECO:0000313" key="2">
    <source>
        <dbReference type="WBParaSite" id="JU765_v2.g7506.t1"/>
    </source>
</evidence>
<sequence length="77" mass="8505">MPPFIRRGRRRKDYLPSTYPSDAVSEPVSSAEQVEVEKEASSVCLTTNLKPDVVQAVSLYKTYVSPVVLLSISDESS</sequence>